<accession>A0A919HXY2</accession>
<dbReference type="InterPro" id="IPR000109">
    <property type="entry name" value="POT_fam"/>
</dbReference>
<protein>
    <submittedName>
        <fullName evidence="12">MFS transporter</fullName>
    </submittedName>
</protein>
<dbReference type="GO" id="GO:1904680">
    <property type="term" value="F:peptide transmembrane transporter activity"/>
    <property type="evidence" value="ECO:0007669"/>
    <property type="project" value="InterPro"/>
</dbReference>
<feature type="transmembrane region" description="Helical" evidence="11">
    <location>
        <begin position="156"/>
        <end position="177"/>
    </location>
</feature>
<keyword evidence="2 9" id="KW-0813">Transport</keyword>
<dbReference type="GO" id="GO:0015031">
    <property type="term" value="P:protein transport"/>
    <property type="evidence" value="ECO:0007669"/>
    <property type="project" value="UniProtKB-KW"/>
</dbReference>
<feature type="transmembrane region" description="Helical" evidence="11">
    <location>
        <begin position="233"/>
        <end position="256"/>
    </location>
</feature>
<comment type="caution">
    <text evidence="12">The sequence shown here is derived from an EMBL/GenBank/DDBJ whole genome shotgun (WGS) entry which is preliminary data.</text>
</comment>
<keyword evidence="3" id="KW-1003">Cell membrane</keyword>
<feature type="transmembrane region" description="Helical" evidence="11">
    <location>
        <begin position="62"/>
        <end position="83"/>
    </location>
</feature>
<feature type="region of interest" description="Disordered" evidence="10">
    <location>
        <begin position="490"/>
        <end position="533"/>
    </location>
</feature>
<keyword evidence="7 11" id="KW-1133">Transmembrane helix</keyword>
<evidence type="ECO:0000313" key="13">
    <source>
        <dbReference type="Proteomes" id="UP000655094"/>
    </source>
</evidence>
<feature type="transmembrane region" description="Helical" evidence="11">
    <location>
        <begin position="119"/>
        <end position="144"/>
    </location>
</feature>
<feature type="transmembrane region" description="Helical" evidence="11">
    <location>
        <begin position="375"/>
        <end position="393"/>
    </location>
</feature>
<feature type="transmembrane region" description="Helical" evidence="11">
    <location>
        <begin position="183"/>
        <end position="204"/>
    </location>
</feature>
<dbReference type="InterPro" id="IPR005279">
    <property type="entry name" value="Dipep/tripep_permease"/>
</dbReference>
<comment type="similarity">
    <text evidence="9">Belongs to the major facilitator superfamily. Proton-dependent oligopeptide transporter (POT/PTR) (TC 2.A.17) family.</text>
</comment>
<evidence type="ECO:0000256" key="7">
    <source>
        <dbReference type="ARBA" id="ARBA00022989"/>
    </source>
</evidence>
<keyword evidence="8 11" id="KW-0472">Membrane</keyword>
<organism evidence="12 13">
    <name type="scientific">Klebsiella pneumoniae</name>
    <dbReference type="NCBI Taxonomy" id="573"/>
    <lineage>
        <taxon>Bacteria</taxon>
        <taxon>Pseudomonadati</taxon>
        <taxon>Pseudomonadota</taxon>
        <taxon>Gammaproteobacteria</taxon>
        <taxon>Enterobacterales</taxon>
        <taxon>Enterobacteriaceae</taxon>
        <taxon>Klebsiella/Raoultella group</taxon>
        <taxon>Klebsiella</taxon>
        <taxon>Klebsiella pneumoniae complex</taxon>
    </lineage>
</organism>
<dbReference type="CDD" id="cd17346">
    <property type="entry name" value="MFS_DtpA_like"/>
    <property type="match status" value="1"/>
</dbReference>
<keyword evidence="4 9" id="KW-0812">Transmembrane</keyword>
<feature type="transmembrane region" description="Helical" evidence="11">
    <location>
        <begin position="32"/>
        <end position="50"/>
    </location>
</feature>
<dbReference type="PROSITE" id="PS01023">
    <property type="entry name" value="PTR2_2"/>
    <property type="match status" value="1"/>
</dbReference>
<feature type="transmembrane region" description="Helical" evidence="11">
    <location>
        <begin position="262"/>
        <end position="282"/>
    </location>
</feature>
<dbReference type="GO" id="GO:0006857">
    <property type="term" value="P:oligopeptide transport"/>
    <property type="evidence" value="ECO:0007669"/>
    <property type="project" value="InterPro"/>
</dbReference>
<dbReference type="InterPro" id="IPR050171">
    <property type="entry name" value="MFS_Transporters"/>
</dbReference>
<evidence type="ECO:0000313" key="12">
    <source>
        <dbReference type="EMBL" id="GHK56736.1"/>
    </source>
</evidence>
<keyword evidence="6" id="KW-0653">Protein transport</keyword>
<dbReference type="Gene3D" id="1.20.1250.20">
    <property type="entry name" value="MFS general substrate transporter like domains"/>
    <property type="match status" value="1"/>
</dbReference>
<comment type="subcellular location">
    <subcellularLocation>
        <location evidence="1">Cell membrane</location>
        <topology evidence="1">Multi-pass membrane protein</topology>
    </subcellularLocation>
    <subcellularLocation>
        <location evidence="9">Membrane</location>
        <topology evidence="9">Multi-pass membrane protein</topology>
    </subcellularLocation>
</comment>
<feature type="transmembrane region" description="Helical" evidence="11">
    <location>
        <begin position="92"/>
        <end position="113"/>
    </location>
</feature>
<feature type="transmembrane region" description="Helical" evidence="11">
    <location>
        <begin position="294"/>
        <end position="311"/>
    </location>
</feature>
<evidence type="ECO:0000256" key="1">
    <source>
        <dbReference type="ARBA" id="ARBA00004651"/>
    </source>
</evidence>
<dbReference type="GO" id="GO:0005886">
    <property type="term" value="C:plasma membrane"/>
    <property type="evidence" value="ECO:0007669"/>
    <property type="project" value="UniProtKB-SubCell"/>
</dbReference>
<evidence type="ECO:0000256" key="10">
    <source>
        <dbReference type="SAM" id="MobiDB-lite"/>
    </source>
</evidence>
<sequence length="564" mass="60944">MHSSVNKNESRTFFGHPYPLGSLFFTEMWERFSFYGIRPLLILFMAATVYDGGMGLARENASAIVGIFAGSMYLAALPGGWLADNWLGQQRAVWYGSILIALGHLSIALSAWLGNDLFFIGLMFIVLGSGLFKTCISVMVGTLYKKGDARRDGGFSLFYMGINIGSFIAPLISGWLIKSHGWHWGFGIGGIGMLVALIIFRVFAVPSMKRYDAEVGLDSTWNSPVAKKNGVGAWLLALALGVAVLVTLISLGTIVINPVAVASVLVYVIAASVALYFIWLFVFAGLNRKERARLLVCFILLVSAAFFWSAFEQKPTSFNLFANDYTNRMIGDFEIPAVWFQSINALFIILLAPVFSWAWPALARKNVRPGSMTKFVIGILCAAAGFGLMMLAAQNVLSNGGAGVSPLWLVGSILMLTLGELCLSPIGLATMTLLAPERMRGQMMGLWFCASALGNGGGPDRRSCEGRSAVAAAGPLRPLLHRIADLRRRAGRADCPGPPDAGEQSVQRRAKIPQQRLTQASGRPGGAGLFFVQSPPQQNKIPFSQCAMSHNVSVFFEITSLSGP</sequence>
<dbReference type="SUPFAM" id="SSF103473">
    <property type="entry name" value="MFS general substrate transporter"/>
    <property type="match status" value="2"/>
</dbReference>
<gene>
    <name evidence="12" type="ORF">KPZU09_64720</name>
</gene>
<dbReference type="InterPro" id="IPR036259">
    <property type="entry name" value="MFS_trans_sf"/>
</dbReference>
<dbReference type="PANTHER" id="PTHR23517:SF15">
    <property type="entry name" value="PROTON-DEPENDENT OLIGOPEPTIDE FAMILY TRANSPORT PROTEIN"/>
    <property type="match status" value="1"/>
</dbReference>
<evidence type="ECO:0000256" key="11">
    <source>
        <dbReference type="SAM" id="Phobius"/>
    </source>
</evidence>
<evidence type="ECO:0000256" key="9">
    <source>
        <dbReference type="RuleBase" id="RU003755"/>
    </source>
</evidence>
<evidence type="ECO:0000256" key="2">
    <source>
        <dbReference type="ARBA" id="ARBA00022448"/>
    </source>
</evidence>
<evidence type="ECO:0000256" key="4">
    <source>
        <dbReference type="ARBA" id="ARBA00022692"/>
    </source>
</evidence>
<evidence type="ECO:0000256" key="5">
    <source>
        <dbReference type="ARBA" id="ARBA00022856"/>
    </source>
</evidence>
<evidence type="ECO:0000256" key="3">
    <source>
        <dbReference type="ARBA" id="ARBA00022475"/>
    </source>
</evidence>
<reference evidence="12" key="1">
    <citation type="submission" date="2020-10" db="EMBL/GenBank/DDBJ databases">
        <title>Genome Sequence of ESBL Producing Zambian Clinical Strains.</title>
        <authorList>
            <person name="Shawa M."/>
            <person name="Furuta Y."/>
            <person name="Simbotwe M."/>
            <person name="Mulenga E."/>
            <person name="Mubanga M."/>
            <person name="Mulenga G."/>
            <person name="Kaile C."/>
            <person name="Zorigt T."/>
            <person name="Hang'ombe B."/>
            <person name="Higashi H."/>
        </authorList>
    </citation>
    <scope>NUCLEOTIDE SEQUENCE</scope>
    <source>
        <strain evidence="12">Zam_UTH_09</strain>
    </source>
</reference>
<proteinExistence type="inferred from homology"/>
<evidence type="ECO:0000256" key="6">
    <source>
        <dbReference type="ARBA" id="ARBA00022927"/>
    </source>
</evidence>
<feature type="transmembrane region" description="Helical" evidence="11">
    <location>
        <begin position="338"/>
        <end position="363"/>
    </location>
</feature>
<keyword evidence="5" id="KW-0571">Peptide transport</keyword>
<dbReference type="Proteomes" id="UP000655094">
    <property type="component" value="Unassembled WGS sequence"/>
</dbReference>
<name>A0A919HXY2_KLEPN</name>
<evidence type="ECO:0000256" key="8">
    <source>
        <dbReference type="ARBA" id="ARBA00023136"/>
    </source>
</evidence>
<feature type="transmembrane region" description="Helical" evidence="11">
    <location>
        <begin position="413"/>
        <end position="435"/>
    </location>
</feature>
<dbReference type="PROSITE" id="PS01022">
    <property type="entry name" value="PTR2_1"/>
    <property type="match status" value="1"/>
</dbReference>
<dbReference type="NCBIfam" id="TIGR00924">
    <property type="entry name" value="yjdL_sub1_fam"/>
    <property type="match status" value="1"/>
</dbReference>
<dbReference type="PANTHER" id="PTHR23517">
    <property type="entry name" value="RESISTANCE PROTEIN MDTM, PUTATIVE-RELATED-RELATED"/>
    <property type="match status" value="1"/>
</dbReference>
<dbReference type="Pfam" id="PF00854">
    <property type="entry name" value="PTR2"/>
    <property type="match status" value="1"/>
</dbReference>
<dbReference type="InterPro" id="IPR018456">
    <property type="entry name" value="PTR2_symporter_CS"/>
</dbReference>
<dbReference type="EMBL" id="BNFF01000001">
    <property type="protein sequence ID" value="GHK56736.1"/>
    <property type="molecule type" value="Genomic_DNA"/>
</dbReference>
<dbReference type="AlphaFoldDB" id="A0A919HXY2"/>